<dbReference type="PANTHER" id="PTHR13952:SF5">
    <property type="entry name" value="U1 SMALL NUCLEAR RIBONUCLEOPROTEIN 70 KDA"/>
    <property type="match status" value="1"/>
</dbReference>
<dbReference type="PANTHER" id="PTHR13952">
    <property type="entry name" value="U1 SMALL NUCLEAR RIBONUCLEOPROTEIN 70 KD"/>
    <property type="match status" value="1"/>
</dbReference>
<dbReference type="InterPro" id="IPR035979">
    <property type="entry name" value="RBD_domain_sf"/>
</dbReference>
<dbReference type="PROSITE" id="PS50102">
    <property type="entry name" value="RRM"/>
    <property type="match status" value="1"/>
</dbReference>
<dbReference type="GO" id="GO:0030619">
    <property type="term" value="F:U1 snRNA binding"/>
    <property type="evidence" value="ECO:0007669"/>
    <property type="project" value="TreeGrafter"/>
</dbReference>
<sequence length="152" mass="18105">MKQRTTLFVSGFDIKTRARNLAYEFERYGRLVRLDIPAPKNYNSKPYAFVEFETNQDAEDAYQEMNGRTIDGYTLSIQWARTTPAYLQNHQRTYPKYNRDNRSRSPYRRERSPSSPPRYDNAIHSAPHRRMRSRSRSPSGYQRRYSQSPPIN</sequence>
<comment type="caution">
    <text evidence="6">The sequence shown here is derived from an EMBL/GenBank/DDBJ whole genome shotgun (WGS) entry which is preliminary data.</text>
</comment>
<evidence type="ECO:0000313" key="7">
    <source>
        <dbReference type="Proteomes" id="UP000093000"/>
    </source>
</evidence>
<dbReference type="InterPro" id="IPR051183">
    <property type="entry name" value="U1_U11-U12_snRNP_70-35kDa"/>
</dbReference>
<protein>
    <submittedName>
        <fullName evidence="6">Pre-mRNA-splicing factor srp1</fullName>
    </submittedName>
</protein>
<feature type="compositionally biased region" description="Basic and acidic residues" evidence="4">
    <location>
        <begin position="97"/>
        <end position="112"/>
    </location>
</feature>
<evidence type="ECO:0000259" key="5">
    <source>
        <dbReference type="PROSITE" id="PS50102"/>
    </source>
</evidence>
<dbReference type="Pfam" id="PF00076">
    <property type="entry name" value="RRM_1"/>
    <property type="match status" value="1"/>
</dbReference>
<dbReference type="InterPro" id="IPR000504">
    <property type="entry name" value="RRM_dom"/>
</dbReference>
<reference evidence="6 7" key="1">
    <citation type="submission" date="2016-03" db="EMBL/GenBank/DDBJ databases">
        <title>Choanephora cucurbitarum.</title>
        <authorList>
            <person name="Min B."/>
            <person name="Park H."/>
            <person name="Park J.-H."/>
            <person name="Shin H.-D."/>
            <person name="Choi I.-G."/>
        </authorList>
    </citation>
    <scope>NUCLEOTIDE SEQUENCE [LARGE SCALE GENOMIC DNA]</scope>
    <source>
        <strain evidence="6 7">KUS-F28377</strain>
    </source>
</reference>
<dbReference type="STRING" id="101091.A0A1C7N6F0"/>
<dbReference type="EMBL" id="LUGH01000482">
    <property type="protein sequence ID" value="OBZ84680.1"/>
    <property type="molecule type" value="Genomic_DNA"/>
</dbReference>
<keyword evidence="7" id="KW-1185">Reference proteome</keyword>
<dbReference type="AlphaFoldDB" id="A0A1C7N6F0"/>
<gene>
    <name evidence="6" type="primary">srp1_0</name>
    <name evidence="6" type="ORF">A0J61_07275</name>
</gene>
<dbReference type="SUPFAM" id="SSF54928">
    <property type="entry name" value="RNA-binding domain, RBD"/>
    <property type="match status" value="1"/>
</dbReference>
<dbReference type="GO" id="GO:0071011">
    <property type="term" value="C:precatalytic spliceosome"/>
    <property type="evidence" value="ECO:0007669"/>
    <property type="project" value="TreeGrafter"/>
</dbReference>
<name>A0A1C7N6F0_9FUNG</name>
<dbReference type="GO" id="GO:0005685">
    <property type="term" value="C:U1 snRNP"/>
    <property type="evidence" value="ECO:0007669"/>
    <property type="project" value="TreeGrafter"/>
</dbReference>
<feature type="region of interest" description="Disordered" evidence="4">
    <location>
        <begin position="88"/>
        <end position="152"/>
    </location>
</feature>
<dbReference type="GO" id="GO:0003729">
    <property type="term" value="F:mRNA binding"/>
    <property type="evidence" value="ECO:0007669"/>
    <property type="project" value="TreeGrafter"/>
</dbReference>
<dbReference type="SMART" id="SM00360">
    <property type="entry name" value="RRM"/>
    <property type="match status" value="1"/>
</dbReference>
<dbReference type="InParanoid" id="A0A1C7N6F0"/>
<evidence type="ECO:0000256" key="3">
    <source>
        <dbReference type="PROSITE-ProRule" id="PRU00176"/>
    </source>
</evidence>
<keyword evidence="2" id="KW-0539">Nucleus</keyword>
<dbReference type="InterPro" id="IPR012677">
    <property type="entry name" value="Nucleotide-bd_a/b_plait_sf"/>
</dbReference>
<dbReference type="Proteomes" id="UP000093000">
    <property type="component" value="Unassembled WGS sequence"/>
</dbReference>
<feature type="domain" description="RRM" evidence="5">
    <location>
        <begin position="5"/>
        <end position="82"/>
    </location>
</feature>
<dbReference type="FunCoup" id="A0A1C7N6F0">
    <property type="interactions" value="76"/>
</dbReference>
<dbReference type="GO" id="GO:0071004">
    <property type="term" value="C:U2-type prespliceosome"/>
    <property type="evidence" value="ECO:0007669"/>
    <property type="project" value="TreeGrafter"/>
</dbReference>
<evidence type="ECO:0000256" key="2">
    <source>
        <dbReference type="ARBA" id="ARBA00023242"/>
    </source>
</evidence>
<feature type="compositionally biased region" description="Basic residues" evidence="4">
    <location>
        <begin position="126"/>
        <end position="135"/>
    </location>
</feature>
<organism evidence="6 7">
    <name type="scientific">Choanephora cucurbitarum</name>
    <dbReference type="NCBI Taxonomy" id="101091"/>
    <lineage>
        <taxon>Eukaryota</taxon>
        <taxon>Fungi</taxon>
        <taxon>Fungi incertae sedis</taxon>
        <taxon>Mucoromycota</taxon>
        <taxon>Mucoromycotina</taxon>
        <taxon>Mucoromycetes</taxon>
        <taxon>Mucorales</taxon>
        <taxon>Mucorineae</taxon>
        <taxon>Choanephoraceae</taxon>
        <taxon>Choanephoroideae</taxon>
        <taxon>Choanephora</taxon>
    </lineage>
</organism>
<dbReference type="Gene3D" id="3.30.70.330">
    <property type="match status" value="1"/>
</dbReference>
<dbReference type="GO" id="GO:0000398">
    <property type="term" value="P:mRNA splicing, via spliceosome"/>
    <property type="evidence" value="ECO:0007669"/>
    <property type="project" value="TreeGrafter"/>
</dbReference>
<comment type="subcellular location">
    <subcellularLocation>
        <location evidence="1">Nucleus</location>
    </subcellularLocation>
</comment>
<keyword evidence="3" id="KW-0694">RNA-binding</keyword>
<dbReference type="OrthoDB" id="5970at2759"/>
<proteinExistence type="predicted"/>
<accession>A0A1C7N6F0</accession>
<evidence type="ECO:0000313" key="6">
    <source>
        <dbReference type="EMBL" id="OBZ84680.1"/>
    </source>
</evidence>
<evidence type="ECO:0000256" key="1">
    <source>
        <dbReference type="ARBA" id="ARBA00004123"/>
    </source>
</evidence>
<evidence type="ECO:0000256" key="4">
    <source>
        <dbReference type="SAM" id="MobiDB-lite"/>
    </source>
</evidence>